<keyword evidence="3" id="KW-1185">Reference proteome</keyword>
<dbReference type="GO" id="GO:0003700">
    <property type="term" value="F:DNA-binding transcription factor activity"/>
    <property type="evidence" value="ECO:0007669"/>
    <property type="project" value="InterPro"/>
</dbReference>
<dbReference type="PRINTS" id="PR00778">
    <property type="entry name" value="HTHARSR"/>
</dbReference>
<dbReference type="InterPro" id="IPR036390">
    <property type="entry name" value="WH_DNA-bd_sf"/>
</dbReference>
<sequence>MTANDNSNSAIKDPVLFTGLNVQNFEYPATPRNAASSSRLYRSAPTTYMSAADPEVFGNREVVLRDTSTGRSYTPRYYRQLLRDAKLNALADPVRLDLVRQLRESDAAIACGRFDTTVAKSTLSHHFKILREAGIIATHREGGQALNVLRTAEMEASFPGLLHAIFPQVRVLAET</sequence>
<dbReference type="CDD" id="cd00090">
    <property type="entry name" value="HTH_ARSR"/>
    <property type="match status" value="1"/>
</dbReference>
<dbReference type="GO" id="GO:0003677">
    <property type="term" value="F:DNA binding"/>
    <property type="evidence" value="ECO:0007669"/>
    <property type="project" value="UniProtKB-KW"/>
</dbReference>
<evidence type="ECO:0000313" key="3">
    <source>
        <dbReference type="Proteomes" id="UP000638648"/>
    </source>
</evidence>
<dbReference type="Pfam" id="PF12840">
    <property type="entry name" value="HTH_20"/>
    <property type="match status" value="1"/>
</dbReference>
<dbReference type="SMART" id="SM00418">
    <property type="entry name" value="HTH_ARSR"/>
    <property type="match status" value="1"/>
</dbReference>
<dbReference type="InterPro" id="IPR011991">
    <property type="entry name" value="ArsR-like_HTH"/>
</dbReference>
<accession>A0A927MPC7</accession>
<dbReference type="InterPro" id="IPR001845">
    <property type="entry name" value="HTH_ArsR_DNA-bd_dom"/>
</dbReference>
<dbReference type="InterPro" id="IPR036388">
    <property type="entry name" value="WH-like_DNA-bd_sf"/>
</dbReference>
<name>A0A927MPC7_9ACTN</name>
<dbReference type="Proteomes" id="UP000638648">
    <property type="component" value="Unassembled WGS sequence"/>
</dbReference>
<dbReference type="SUPFAM" id="SSF46785">
    <property type="entry name" value="Winged helix' DNA-binding domain"/>
    <property type="match status" value="1"/>
</dbReference>
<proteinExistence type="predicted"/>
<feature type="domain" description="HTH arsR-type" evidence="1">
    <location>
        <begin position="75"/>
        <end position="169"/>
    </location>
</feature>
<evidence type="ECO:0000259" key="1">
    <source>
        <dbReference type="PROSITE" id="PS50987"/>
    </source>
</evidence>
<dbReference type="PROSITE" id="PS50987">
    <property type="entry name" value="HTH_ARSR_2"/>
    <property type="match status" value="1"/>
</dbReference>
<organism evidence="2 3">
    <name type="scientific">Actinopolymorpha pittospori</name>
    <dbReference type="NCBI Taxonomy" id="648752"/>
    <lineage>
        <taxon>Bacteria</taxon>
        <taxon>Bacillati</taxon>
        <taxon>Actinomycetota</taxon>
        <taxon>Actinomycetes</taxon>
        <taxon>Propionibacteriales</taxon>
        <taxon>Actinopolymorphaceae</taxon>
        <taxon>Actinopolymorpha</taxon>
    </lineage>
</organism>
<comment type="caution">
    <text evidence="2">The sequence shown here is derived from an EMBL/GenBank/DDBJ whole genome shotgun (WGS) entry which is preliminary data.</text>
</comment>
<dbReference type="RefSeq" id="WP_238361436.1">
    <property type="nucleotide sequence ID" value="NZ_BAABJL010000027.1"/>
</dbReference>
<gene>
    <name evidence="2" type="ORF">HEB94_001248</name>
</gene>
<protein>
    <submittedName>
        <fullName evidence="2">DNA-binding transcriptional ArsR family regulator</fullName>
    </submittedName>
</protein>
<reference evidence="2" key="1">
    <citation type="submission" date="2020-10" db="EMBL/GenBank/DDBJ databases">
        <title>Sequencing the genomes of 1000 actinobacteria strains.</title>
        <authorList>
            <person name="Klenk H.-P."/>
        </authorList>
    </citation>
    <scope>NUCLEOTIDE SEQUENCE</scope>
    <source>
        <strain evidence="2">DSM 45354</strain>
    </source>
</reference>
<dbReference type="EMBL" id="JADBEM010000001">
    <property type="protein sequence ID" value="MBE1604400.1"/>
    <property type="molecule type" value="Genomic_DNA"/>
</dbReference>
<dbReference type="AlphaFoldDB" id="A0A927MPC7"/>
<evidence type="ECO:0000313" key="2">
    <source>
        <dbReference type="EMBL" id="MBE1604400.1"/>
    </source>
</evidence>
<dbReference type="Gene3D" id="1.10.10.10">
    <property type="entry name" value="Winged helix-like DNA-binding domain superfamily/Winged helix DNA-binding domain"/>
    <property type="match status" value="1"/>
</dbReference>
<keyword evidence="2" id="KW-0238">DNA-binding</keyword>